<gene>
    <name evidence="1" type="ORF">LEP1GSC008_0271</name>
</gene>
<dbReference type="EMBL" id="ANCE01000176">
    <property type="protein sequence ID" value="EMK21990.1"/>
    <property type="molecule type" value="Genomic_DNA"/>
</dbReference>
<evidence type="ECO:0000313" key="2">
    <source>
        <dbReference type="Proteomes" id="UP000011980"/>
    </source>
</evidence>
<evidence type="ECO:0000313" key="1">
    <source>
        <dbReference type="EMBL" id="EMK21990.1"/>
    </source>
</evidence>
<dbReference type="AlphaFoldDB" id="M6F0X2"/>
<organism evidence="1 2">
    <name type="scientific">Leptospira kirschneri serovar Bulgarica str. Nikolaevo</name>
    <dbReference type="NCBI Taxonomy" id="1240687"/>
    <lineage>
        <taxon>Bacteria</taxon>
        <taxon>Pseudomonadati</taxon>
        <taxon>Spirochaetota</taxon>
        <taxon>Spirochaetia</taxon>
        <taxon>Leptospirales</taxon>
        <taxon>Leptospiraceae</taxon>
        <taxon>Leptospira</taxon>
    </lineage>
</organism>
<accession>M6F0X2</accession>
<comment type="caution">
    <text evidence="1">The sequence shown here is derived from an EMBL/GenBank/DDBJ whole genome shotgun (WGS) entry which is preliminary data.</text>
</comment>
<protein>
    <submittedName>
        <fullName evidence="1">Uncharacterized protein</fullName>
    </submittedName>
</protein>
<sequence length="37" mass="4417">MWELTRFVKKFSHKTIGELSQITIFSEDCLKKTTRLT</sequence>
<dbReference type="PATRIC" id="fig|1240687.3.peg.3583"/>
<name>M6F0X2_9LEPT</name>
<reference evidence="1 2" key="1">
    <citation type="submission" date="2013-01" db="EMBL/GenBank/DDBJ databases">
        <authorList>
            <person name="Harkins D.M."/>
            <person name="Durkin A.S."/>
            <person name="Brinkac L.M."/>
            <person name="Haft D.H."/>
            <person name="Selengut J.D."/>
            <person name="Sanka R."/>
            <person name="DePew J."/>
            <person name="Purushe J."/>
            <person name="Galloway R.L."/>
            <person name="Vinetz J.M."/>
            <person name="Sutton G.G."/>
            <person name="Nierman W.C."/>
            <person name="Fouts D.E."/>
        </authorList>
    </citation>
    <scope>NUCLEOTIDE SEQUENCE [LARGE SCALE GENOMIC DNA]</scope>
    <source>
        <strain evidence="1 2">Nikolaevo</strain>
    </source>
</reference>
<proteinExistence type="predicted"/>
<dbReference type="Proteomes" id="UP000011980">
    <property type="component" value="Unassembled WGS sequence"/>
</dbReference>